<evidence type="ECO:0000313" key="1">
    <source>
        <dbReference type="EMBL" id="MFD2638391.1"/>
    </source>
</evidence>
<dbReference type="EMBL" id="JBHUMZ010000016">
    <property type="protein sequence ID" value="MFD2638391.1"/>
    <property type="molecule type" value="Genomic_DNA"/>
</dbReference>
<name>A0ABW5Q980_9BACI</name>
<organism evidence="1 2">
    <name type="scientific">Piscibacillus salipiscarius</name>
    <dbReference type="NCBI Taxonomy" id="299480"/>
    <lineage>
        <taxon>Bacteria</taxon>
        <taxon>Bacillati</taxon>
        <taxon>Bacillota</taxon>
        <taxon>Bacilli</taxon>
        <taxon>Bacillales</taxon>
        <taxon>Bacillaceae</taxon>
        <taxon>Piscibacillus</taxon>
    </lineage>
</organism>
<protein>
    <submittedName>
        <fullName evidence="1">Head-tail adaptor protein</fullName>
    </submittedName>
</protein>
<gene>
    <name evidence="1" type="ORF">ACFSW4_05900</name>
</gene>
<dbReference type="Proteomes" id="UP001597452">
    <property type="component" value="Unassembled WGS sequence"/>
</dbReference>
<accession>A0ABW5Q980</accession>
<keyword evidence="2" id="KW-1185">Reference proteome</keyword>
<proteinExistence type="predicted"/>
<comment type="caution">
    <text evidence="1">The sequence shown here is derived from an EMBL/GenBank/DDBJ whole genome shotgun (WGS) entry which is preliminary data.</text>
</comment>
<reference evidence="2" key="1">
    <citation type="journal article" date="2019" name="Int. J. Syst. Evol. Microbiol.">
        <title>The Global Catalogue of Microorganisms (GCM) 10K type strain sequencing project: providing services to taxonomists for standard genome sequencing and annotation.</title>
        <authorList>
            <consortium name="The Broad Institute Genomics Platform"/>
            <consortium name="The Broad Institute Genome Sequencing Center for Infectious Disease"/>
            <person name="Wu L."/>
            <person name="Ma J."/>
        </authorList>
    </citation>
    <scope>NUCLEOTIDE SEQUENCE [LARGE SCALE GENOMIC DNA]</scope>
    <source>
        <strain evidence="2">TISTR 1571</strain>
    </source>
</reference>
<evidence type="ECO:0000313" key="2">
    <source>
        <dbReference type="Proteomes" id="UP001597452"/>
    </source>
</evidence>
<sequence>MKPLHEPLNDGFLEYGRVTPVRNGVGKRTGEAFVSEGKLAFKELSAREEDYRMAGLKGASLDIKVKTLCPPKLKRISKTQLTVMIDQIEYDVIEVDRDNQQRYLYFYLQEVGVRDE</sequence>
<dbReference type="RefSeq" id="WP_377328141.1">
    <property type="nucleotide sequence ID" value="NZ_JBHUMZ010000016.1"/>
</dbReference>